<keyword evidence="3" id="KW-1185">Reference proteome</keyword>
<dbReference type="Pfam" id="PF10092">
    <property type="entry name" value="DUF2330"/>
    <property type="match status" value="1"/>
</dbReference>
<sequence length="406" mass="44376">MRTRTSRATAAGERYGTLRRRALAVVALLLLAQSVSLLRPAYACGCGGMVPADGTTIGVRDETSVVRWDGRTEEIVMRLTVDGDASEAAWIMPVPDRADVGLGDRELFGELTAVTAPARETRRYFWPRSGDWPLDGEDGVTAGAPEGAAPEVDVVGRERLGPFDVARLAATDSGALDAWLRDNGFRLPDRLAAELEPYVERKWEYVAVRLAPEEDGAGDGAPRQALGGALDPLRITFAADRPVYPMRLSRAARTPQSLRLYVLAPHRMEPADPIGGERPEVLFAGRLTAAELSEHDRLRELVDAEEVFLTAVAQEFPRPERIDGDHELRRAGADTPYRTVVYDDELLRWGGVPAWLVTVLAGAAVLLAAVTTALLLRGRAVRGREFEEDPARTVARRYAEDSPPRP</sequence>
<keyword evidence="1" id="KW-0812">Transmembrane</keyword>
<keyword evidence="1" id="KW-1133">Transmembrane helix</keyword>
<evidence type="ECO:0000256" key="1">
    <source>
        <dbReference type="SAM" id="Phobius"/>
    </source>
</evidence>
<evidence type="ECO:0000313" key="2">
    <source>
        <dbReference type="EMBL" id="GAA2438249.1"/>
    </source>
</evidence>
<keyword evidence="1" id="KW-0472">Membrane</keyword>
<gene>
    <name evidence="2" type="ORF">GCM10010405_22000</name>
</gene>
<dbReference type="InterPro" id="IPR019283">
    <property type="entry name" value="DUF2330"/>
</dbReference>
<proteinExistence type="predicted"/>
<dbReference type="Proteomes" id="UP001501638">
    <property type="component" value="Unassembled WGS sequence"/>
</dbReference>
<feature type="transmembrane region" description="Helical" evidence="1">
    <location>
        <begin position="354"/>
        <end position="376"/>
    </location>
</feature>
<comment type="caution">
    <text evidence="2">The sequence shown here is derived from an EMBL/GenBank/DDBJ whole genome shotgun (WGS) entry which is preliminary data.</text>
</comment>
<name>A0ABP5WWM7_9ACTN</name>
<accession>A0ABP5WWM7</accession>
<evidence type="ECO:0000313" key="3">
    <source>
        <dbReference type="Proteomes" id="UP001501638"/>
    </source>
</evidence>
<dbReference type="EMBL" id="BAAASZ010000017">
    <property type="protein sequence ID" value="GAA2438249.1"/>
    <property type="molecule type" value="Genomic_DNA"/>
</dbReference>
<protein>
    <submittedName>
        <fullName evidence="2">DUF2330 domain-containing protein</fullName>
    </submittedName>
</protein>
<organism evidence="2 3">
    <name type="scientific">Streptomyces macrosporus</name>
    <dbReference type="NCBI Taxonomy" id="44032"/>
    <lineage>
        <taxon>Bacteria</taxon>
        <taxon>Bacillati</taxon>
        <taxon>Actinomycetota</taxon>
        <taxon>Actinomycetes</taxon>
        <taxon>Kitasatosporales</taxon>
        <taxon>Streptomycetaceae</taxon>
        <taxon>Streptomyces</taxon>
    </lineage>
</organism>
<dbReference type="RefSeq" id="WP_425583598.1">
    <property type="nucleotide sequence ID" value="NZ_BAAASZ010000017.1"/>
</dbReference>
<reference evidence="3" key="1">
    <citation type="journal article" date="2019" name="Int. J. Syst. Evol. Microbiol.">
        <title>The Global Catalogue of Microorganisms (GCM) 10K type strain sequencing project: providing services to taxonomists for standard genome sequencing and annotation.</title>
        <authorList>
            <consortium name="The Broad Institute Genomics Platform"/>
            <consortium name="The Broad Institute Genome Sequencing Center for Infectious Disease"/>
            <person name="Wu L."/>
            <person name="Ma J."/>
        </authorList>
    </citation>
    <scope>NUCLEOTIDE SEQUENCE [LARGE SCALE GENOMIC DNA]</scope>
    <source>
        <strain evidence="3">JCM 6305</strain>
    </source>
</reference>